<dbReference type="EMBL" id="CP016174">
    <property type="protein sequence ID" value="ANN21080.1"/>
    <property type="molecule type" value="Genomic_DNA"/>
</dbReference>
<feature type="signal peptide" evidence="1">
    <location>
        <begin position="1"/>
        <end position="22"/>
    </location>
</feature>
<dbReference type="STRING" id="31958.SD37_39530"/>
<dbReference type="AlphaFoldDB" id="A0A193C9T0"/>
<proteinExistence type="predicted"/>
<feature type="chain" id="PRO_5038697585" evidence="1">
    <location>
        <begin position="23"/>
        <end position="198"/>
    </location>
</feature>
<name>A0A193C9T0_AMYOR</name>
<organism evidence="2 3">
    <name type="scientific">Amycolatopsis orientalis</name>
    <name type="common">Nocardia orientalis</name>
    <dbReference type="NCBI Taxonomy" id="31958"/>
    <lineage>
        <taxon>Bacteria</taxon>
        <taxon>Bacillati</taxon>
        <taxon>Actinomycetota</taxon>
        <taxon>Actinomycetes</taxon>
        <taxon>Pseudonocardiales</taxon>
        <taxon>Pseudonocardiaceae</taxon>
        <taxon>Amycolatopsis</taxon>
    </lineage>
</organism>
<accession>A0A193C9T0</accession>
<keyword evidence="1" id="KW-0732">Signal</keyword>
<sequence length="198" mass="21590">MARRVLRPYLKLLAIVISEAWATWNQLGAAAPGVRMQLGRGARAIAVSDFIKDQITRRFERVGGCEVVFEYGRPVLVFASGDLKLRLGKVEPGIVPAPRNERQLRIWGQEDAALFTLPGMPSGTWARCGYVLDSTETAVESIQVLCEMNGEHKWDIVVPVPWSVTKTPTPLTTTVVPPAKIASAIPQAGTRPTLASSD</sequence>
<dbReference type="Proteomes" id="UP000093695">
    <property type="component" value="Chromosome"/>
</dbReference>
<evidence type="ECO:0000313" key="2">
    <source>
        <dbReference type="EMBL" id="ANN21080.1"/>
    </source>
</evidence>
<evidence type="ECO:0000313" key="3">
    <source>
        <dbReference type="Proteomes" id="UP000093695"/>
    </source>
</evidence>
<gene>
    <name evidence="2" type="ORF">SD37_39530</name>
</gene>
<protein>
    <submittedName>
        <fullName evidence="2">Uncharacterized protein</fullName>
    </submittedName>
</protein>
<reference evidence="2 3" key="1">
    <citation type="journal article" date="2015" name="Genome Announc.">
        <title>Draft Genome Sequence of Norvancomycin-Producing Strain Amycolatopsis orientalis CPCC200066.</title>
        <authorList>
            <person name="Lei X."/>
            <person name="Yuan F."/>
            <person name="Shi Y."/>
            <person name="Li X."/>
            <person name="Wang L."/>
            <person name="Hong B."/>
        </authorList>
    </citation>
    <scope>NUCLEOTIDE SEQUENCE [LARGE SCALE GENOMIC DNA]</scope>
    <source>
        <strain evidence="2 3">B-37</strain>
    </source>
</reference>
<dbReference type="KEGG" id="aori:SD37_39530"/>
<evidence type="ECO:0000256" key="1">
    <source>
        <dbReference type="SAM" id="SignalP"/>
    </source>
</evidence>
<keyword evidence="3" id="KW-1185">Reference proteome</keyword>